<evidence type="ECO:0000313" key="2">
    <source>
        <dbReference type="EMBL" id="CAB4558953.1"/>
    </source>
</evidence>
<name>A0A6J6D9I9_9ZZZZ</name>
<dbReference type="EMBL" id="CAEZTI010000030">
    <property type="protein sequence ID" value="CAB4558953.1"/>
    <property type="molecule type" value="Genomic_DNA"/>
</dbReference>
<dbReference type="AlphaFoldDB" id="A0A6J6D9I9"/>
<dbReference type="Pfam" id="PF13455">
    <property type="entry name" value="MUG113"/>
    <property type="match status" value="1"/>
</dbReference>
<dbReference type="SMART" id="SM00974">
    <property type="entry name" value="T5orf172"/>
    <property type="match status" value="1"/>
</dbReference>
<dbReference type="InterPro" id="IPR018306">
    <property type="entry name" value="Phage_T5_Orf172_DNA-bd"/>
</dbReference>
<accession>A0A6J6D9I9</accession>
<organism evidence="2">
    <name type="scientific">freshwater metagenome</name>
    <dbReference type="NCBI Taxonomy" id="449393"/>
    <lineage>
        <taxon>unclassified sequences</taxon>
        <taxon>metagenomes</taxon>
        <taxon>ecological metagenomes</taxon>
    </lineage>
</organism>
<gene>
    <name evidence="2" type="ORF">UFOPK1619_00260</name>
</gene>
<sequence length="348" mass="40267">MKIGEVYFIRERDRLDGANSQNVKIGIVKDVARDSQERLKDHQTGNPRDLELHHVTQTPGPHRVETFLHQKFGPNRVRSEWFRLSDEELEFAVQTAERMAAEAFIQFQFFARAEELKKVVSSPEKIAPSEESTRWIIEWSKATAALKICKQMSDNYKDLTKQLTPDDREQVELEELVVTEWYTKKKFDKGKFVEKYPGLLEKYNVVDVTVGGNCVKKSHDVDLAEVDRDLTVFSLSFQDSCDQVKRGEAVFGDLFDLHQILERFIGSYTWDEEVADAHLRVICGSSAGIDGQVTWNRTTRERTTLDEEWLESDHPEKYREFVTTETLSRLKTNRRARRAAPPASQHPS</sequence>
<evidence type="ECO:0000259" key="1">
    <source>
        <dbReference type="SMART" id="SM00974"/>
    </source>
</evidence>
<proteinExistence type="predicted"/>
<protein>
    <submittedName>
        <fullName evidence="2">Unannotated protein</fullName>
    </submittedName>
</protein>
<feature type="domain" description="Bacteriophage T5 Orf172 DNA-binding" evidence="1">
    <location>
        <begin position="17"/>
        <end position="96"/>
    </location>
</feature>
<reference evidence="2" key="1">
    <citation type="submission" date="2020-05" db="EMBL/GenBank/DDBJ databases">
        <authorList>
            <person name="Chiriac C."/>
            <person name="Salcher M."/>
            <person name="Ghai R."/>
            <person name="Kavagutti S V."/>
        </authorList>
    </citation>
    <scope>NUCLEOTIDE SEQUENCE</scope>
</reference>